<dbReference type="STRING" id="180088.A0A1J8PZN0"/>
<evidence type="ECO:0008006" key="3">
    <source>
        <dbReference type="Google" id="ProtNLM"/>
    </source>
</evidence>
<dbReference type="Proteomes" id="UP000183567">
    <property type="component" value="Unassembled WGS sequence"/>
</dbReference>
<evidence type="ECO:0000313" key="2">
    <source>
        <dbReference type="Proteomes" id="UP000183567"/>
    </source>
</evidence>
<protein>
    <recommendedName>
        <fullName evidence="3">DNA helicase</fullName>
    </recommendedName>
</protein>
<organism evidence="1 2">
    <name type="scientific">Rhizopogon vesiculosus</name>
    <dbReference type="NCBI Taxonomy" id="180088"/>
    <lineage>
        <taxon>Eukaryota</taxon>
        <taxon>Fungi</taxon>
        <taxon>Dikarya</taxon>
        <taxon>Basidiomycota</taxon>
        <taxon>Agaricomycotina</taxon>
        <taxon>Agaricomycetes</taxon>
        <taxon>Agaricomycetidae</taxon>
        <taxon>Boletales</taxon>
        <taxon>Suillineae</taxon>
        <taxon>Rhizopogonaceae</taxon>
        <taxon>Rhizopogon</taxon>
    </lineage>
</organism>
<name>A0A1J8PZN0_9AGAM</name>
<dbReference type="AlphaFoldDB" id="A0A1J8PZN0"/>
<sequence>MSHTLFARLSAYIAKGKALARESDTNKPFGGVNVILLSDFHQFPPVAGSRNAPLFWPCNSSKDSAEELLGRKLCEEFSIERASKSHRPRLVGLAATHPSCPPIDFTTPPWNEAVLVTPRHAVPYDTFQGRPLTLSERFAVATKNQRKHREKHDERAALPNKLELAKGTKVMATFNVETDLDMANGAGKITEIVR</sequence>
<accession>A0A1J8PZN0</accession>
<comment type="caution">
    <text evidence="1">The sequence shown here is derived from an EMBL/GenBank/DDBJ whole genome shotgun (WGS) entry which is preliminary data.</text>
</comment>
<reference evidence="1 2" key="1">
    <citation type="submission" date="2016-03" db="EMBL/GenBank/DDBJ databases">
        <title>Comparative genomics of the ectomycorrhizal sister species Rhizopogon vinicolor and Rhizopogon vesiculosus (Basidiomycota: Boletales) reveals a divergence of the mating type B locus.</title>
        <authorList>
            <person name="Mujic A.B."/>
            <person name="Kuo A."/>
            <person name="Tritt A."/>
            <person name="Lipzen A."/>
            <person name="Chen C."/>
            <person name="Johnson J."/>
            <person name="Sharma A."/>
            <person name="Barry K."/>
            <person name="Grigoriev I.V."/>
            <person name="Spatafora J.W."/>
        </authorList>
    </citation>
    <scope>NUCLEOTIDE SEQUENCE [LARGE SCALE GENOMIC DNA]</scope>
    <source>
        <strain evidence="1 2">AM-OR11-056</strain>
    </source>
</reference>
<evidence type="ECO:0000313" key="1">
    <source>
        <dbReference type="EMBL" id="OJA14285.1"/>
    </source>
</evidence>
<gene>
    <name evidence="1" type="ORF">AZE42_11934</name>
</gene>
<proteinExistence type="predicted"/>
<dbReference type="EMBL" id="LVVM01003772">
    <property type="protein sequence ID" value="OJA14285.1"/>
    <property type="molecule type" value="Genomic_DNA"/>
</dbReference>
<dbReference type="OrthoDB" id="2986975at2759"/>
<keyword evidence="2" id="KW-1185">Reference proteome</keyword>